<dbReference type="OrthoDB" id="123520at2759"/>
<reference evidence="2" key="1">
    <citation type="submission" date="2021-02" db="EMBL/GenBank/DDBJ databases">
        <authorList>
            <person name="Palmer J.M."/>
        </authorList>
    </citation>
    <scope>NUCLEOTIDE SEQUENCE</scope>
    <source>
        <strain evidence="2">SCRP734</strain>
    </source>
</reference>
<comment type="caution">
    <text evidence="2">The sequence shown here is derived from an EMBL/GenBank/DDBJ whole genome shotgun (WGS) entry which is preliminary data.</text>
</comment>
<protein>
    <submittedName>
        <fullName evidence="2">Uncharacterized protein</fullName>
    </submittedName>
</protein>
<proteinExistence type="predicted"/>
<feature type="compositionally biased region" description="Basic residues" evidence="1">
    <location>
        <begin position="473"/>
        <end position="484"/>
    </location>
</feature>
<sequence>MDPRISTAPTPKRKKWVSNNTGASCLLRQPPNKSERDLRLAISPVVDRPQTCPTPTLTPQLHWNLNNSALKTLTSNQIGQLYGLYKFYDSSTIGDDLPSINCPRLVEILRDGRLLSESATNSLTTKRLQVEDVEKIFAQAVMGKMRVYLDADGQPALTFPLFCGALMNCAMLLTPLAHPEAALRQILPVLLEGSIVTGHHISATQGLLSHLPTDGSISLWVPEQSHSLHRLEDGQHDFRELPPFQQVIADCTRDKALEELKQEKLARRYHIPDHLVASFHQDTIAIISNKFHMFDVFDRGAVPRQEVFPLLSSLGKHADLPDPYAVLATLTANTESSSEASSDGVTLAQLLQVIETTRMSKRSSINAQFASMKVNVGRARPVVSAEPGDTPSVNKTEPTSSIREVETDNEGNTDHTLSPHRTASHSHGSSKDRGKRSRKSILSQDPAVDNSTHFQLNGKHHKATLTHYASVSSKKKAGFHRKASSKANIKQAGESNHRKSHGDSGVSGSGGHTQRSGTTLYSNCSSSEDDVIPDSLSSRNCGLINSDCTSQRSVSIRHLTAPCLEAHPQHLSDAMVAQVHHSPAVSTKTMIRIFLLLGGDHDGAIFCTISLASKTREITASEGIYYSTAPSETEGTTPVLPTQKTLMNALLMLKKCVLSKQEQGFELRPTNQLDAVDKMLQELERKQPPLSIAKSSVLKTLVSPETSSTDFRLKVFPTSPNESRKQLPTSQSAELAAPASATSMTQISAILSATPGQLCIPRNSPQRHQKEPPHSKPLHQHQIKLPSNYREIFAVWEIASSDAWVHALNAASPLKSTSPTRTHPKSVHVGHLSPLQT</sequence>
<organism evidence="2 3">
    <name type="scientific">Phytophthora pseudosyringae</name>
    <dbReference type="NCBI Taxonomy" id="221518"/>
    <lineage>
        <taxon>Eukaryota</taxon>
        <taxon>Sar</taxon>
        <taxon>Stramenopiles</taxon>
        <taxon>Oomycota</taxon>
        <taxon>Peronosporomycetes</taxon>
        <taxon>Peronosporales</taxon>
        <taxon>Peronosporaceae</taxon>
        <taxon>Phytophthora</taxon>
    </lineage>
</organism>
<dbReference type="AlphaFoldDB" id="A0A8T1WJY5"/>
<keyword evidence="3" id="KW-1185">Reference proteome</keyword>
<feature type="region of interest" description="Disordered" evidence="1">
    <location>
        <begin position="757"/>
        <end position="781"/>
    </location>
</feature>
<evidence type="ECO:0000313" key="3">
    <source>
        <dbReference type="Proteomes" id="UP000694044"/>
    </source>
</evidence>
<feature type="compositionally biased region" description="Polar residues" evidence="1">
    <location>
        <begin position="718"/>
        <end position="733"/>
    </location>
</feature>
<evidence type="ECO:0000313" key="2">
    <source>
        <dbReference type="EMBL" id="KAG7392340.1"/>
    </source>
</evidence>
<feature type="compositionally biased region" description="Polar residues" evidence="1">
    <location>
        <begin position="391"/>
        <end position="402"/>
    </location>
</feature>
<feature type="region of interest" description="Disordered" evidence="1">
    <location>
        <begin position="471"/>
        <end position="524"/>
    </location>
</feature>
<feature type="region of interest" description="Disordered" evidence="1">
    <location>
        <begin position="713"/>
        <end position="739"/>
    </location>
</feature>
<feature type="region of interest" description="Disordered" evidence="1">
    <location>
        <begin position="814"/>
        <end position="837"/>
    </location>
</feature>
<feature type="region of interest" description="Disordered" evidence="1">
    <location>
        <begin position="381"/>
        <end position="454"/>
    </location>
</feature>
<feature type="compositionally biased region" description="Polar residues" evidence="1">
    <location>
        <begin position="513"/>
        <end position="524"/>
    </location>
</feature>
<dbReference type="Proteomes" id="UP000694044">
    <property type="component" value="Unassembled WGS sequence"/>
</dbReference>
<evidence type="ECO:0000256" key="1">
    <source>
        <dbReference type="SAM" id="MobiDB-lite"/>
    </source>
</evidence>
<accession>A0A8T1WJY5</accession>
<dbReference type="EMBL" id="JAGDFM010000011">
    <property type="protein sequence ID" value="KAG7392340.1"/>
    <property type="molecule type" value="Genomic_DNA"/>
</dbReference>
<name>A0A8T1WJY5_9STRA</name>
<gene>
    <name evidence="2" type="ORF">PHYPSEUDO_000748</name>
</gene>